<protein>
    <submittedName>
        <fullName evidence="2">Formylglycine-generating enzyme</fullName>
        <ecNumber evidence="2">1.8.3.7</ecNumber>
    </submittedName>
</protein>
<proteinExistence type="predicted"/>
<dbReference type="InterPro" id="IPR042095">
    <property type="entry name" value="SUMF_sf"/>
</dbReference>
<comment type="caution">
    <text evidence="2">The sequence shown here is derived from an EMBL/GenBank/DDBJ whole genome shotgun (WGS) entry which is preliminary data.</text>
</comment>
<sequence length="358" mass="40840">MQINQTNSWKLIGYMLYCSLVFLSNISCKNPSEKQVKTPEGMIWIPSGTFTQGAVPHDRLALSRELPSFNVEMNGFFIDITEVTNKQFSKFIKETGYITVAERPVKWNELKKELPIGTPKPHDSLLQPGSLTFKKVAQPTVNRTNYHQWWKWTLNANWMHPQGPNSSIKGKENHPVIHIAYEDAIAYCKWANRRLPTEAEWEYAARGKNNSDIYFWGNDATVLAQKANTWNGNFPYSNTLDDGFERTAPVKKFPPNTNGLYDMAGNVWEWTSDWYYENRNRELASSKQTIKNPTFCFSSDNTSNGNQKVIKGGSFLCHASYCASYRISAKMNSDVNSSAEHIGFRTVATVAMLKNNQK</sequence>
<dbReference type="InterPro" id="IPR005532">
    <property type="entry name" value="SUMF_dom"/>
</dbReference>
<dbReference type="Pfam" id="PF03781">
    <property type="entry name" value="FGE-sulfatase"/>
    <property type="match status" value="1"/>
</dbReference>
<dbReference type="Gene3D" id="3.90.1580.10">
    <property type="entry name" value="paralog of FGE (formylglycine-generating enzyme)"/>
    <property type="match status" value="1"/>
</dbReference>
<organism evidence="2 3">
    <name type="scientific">Tenacibaculum vairaonense</name>
    <dbReference type="NCBI Taxonomy" id="3137860"/>
    <lineage>
        <taxon>Bacteria</taxon>
        <taxon>Pseudomonadati</taxon>
        <taxon>Bacteroidota</taxon>
        <taxon>Flavobacteriia</taxon>
        <taxon>Flavobacteriales</taxon>
        <taxon>Flavobacteriaceae</taxon>
        <taxon>Tenacibaculum</taxon>
    </lineage>
</organism>
<evidence type="ECO:0000313" key="2">
    <source>
        <dbReference type="EMBL" id="CAL2108710.1"/>
    </source>
</evidence>
<feature type="domain" description="Sulfatase-modifying factor enzyme-like" evidence="1">
    <location>
        <begin position="40"/>
        <end position="347"/>
    </location>
</feature>
<keyword evidence="3" id="KW-1185">Reference proteome</keyword>
<dbReference type="Proteomes" id="UP001497602">
    <property type="component" value="Unassembled WGS sequence"/>
</dbReference>
<dbReference type="PANTHER" id="PTHR23150:SF19">
    <property type="entry name" value="FORMYLGLYCINE-GENERATING ENZYME"/>
    <property type="match status" value="1"/>
</dbReference>
<dbReference type="PANTHER" id="PTHR23150">
    <property type="entry name" value="SULFATASE MODIFYING FACTOR 1, 2"/>
    <property type="match status" value="1"/>
</dbReference>
<gene>
    <name evidence="2" type="ORF">T190115A13A_90056</name>
</gene>
<name>A0ABM9PSE8_9FLAO</name>
<reference evidence="2 3" key="1">
    <citation type="submission" date="2024-05" db="EMBL/GenBank/DDBJ databases">
        <authorList>
            <person name="Duchaud E."/>
        </authorList>
    </citation>
    <scope>NUCLEOTIDE SEQUENCE [LARGE SCALE GENOMIC DNA]</scope>
    <source>
        <strain evidence="2">Ena-SAMPLE-TAB-13-05-2024-13:56:06:370-140305</strain>
    </source>
</reference>
<dbReference type="InterPro" id="IPR051043">
    <property type="entry name" value="Sulfatase_Mod_Factor_Kinase"/>
</dbReference>
<dbReference type="SUPFAM" id="SSF56436">
    <property type="entry name" value="C-type lectin-like"/>
    <property type="match status" value="1"/>
</dbReference>
<evidence type="ECO:0000259" key="1">
    <source>
        <dbReference type="Pfam" id="PF03781"/>
    </source>
</evidence>
<dbReference type="GO" id="GO:0120147">
    <property type="term" value="F:formylglycine-generating oxidase activity"/>
    <property type="evidence" value="ECO:0007669"/>
    <property type="project" value="UniProtKB-EC"/>
</dbReference>
<dbReference type="RefSeq" id="WP_348707368.1">
    <property type="nucleotide sequence ID" value="NZ_CAXIYA010000041.1"/>
</dbReference>
<dbReference type="EMBL" id="CAXJRC010000046">
    <property type="protein sequence ID" value="CAL2108710.1"/>
    <property type="molecule type" value="Genomic_DNA"/>
</dbReference>
<dbReference type="EC" id="1.8.3.7" evidence="2"/>
<keyword evidence="2" id="KW-0560">Oxidoreductase</keyword>
<dbReference type="InterPro" id="IPR016187">
    <property type="entry name" value="CTDL_fold"/>
</dbReference>
<accession>A0ABM9PSE8</accession>
<evidence type="ECO:0000313" key="3">
    <source>
        <dbReference type="Proteomes" id="UP001497602"/>
    </source>
</evidence>